<dbReference type="GO" id="GO:0008843">
    <property type="term" value="F:endochitinase activity"/>
    <property type="evidence" value="ECO:0007669"/>
    <property type="project" value="UniProtKB-EC"/>
</dbReference>
<feature type="domain" description="Chitin-binding type-2" evidence="15">
    <location>
        <begin position="575"/>
        <end position="636"/>
    </location>
</feature>
<feature type="compositionally biased region" description="Polar residues" evidence="13">
    <location>
        <begin position="429"/>
        <end position="465"/>
    </location>
</feature>
<feature type="compositionally biased region" description="Polar residues" evidence="13">
    <location>
        <begin position="3063"/>
        <end position="3074"/>
    </location>
</feature>
<feature type="region of interest" description="Disordered" evidence="13">
    <location>
        <begin position="1958"/>
        <end position="2057"/>
    </location>
</feature>
<evidence type="ECO:0000256" key="3">
    <source>
        <dbReference type="ARBA" id="ARBA00012729"/>
    </source>
</evidence>
<dbReference type="SUPFAM" id="SSF54556">
    <property type="entry name" value="Chitinase insertion domain"/>
    <property type="match status" value="1"/>
</dbReference>
<dbReference type="FunFam" id="3.10.50.10:FF:000004">
    <property type="entry name" value="Chitinase 5"/>
    <property type="match status" value="1"/>
</dbReference>
<comment type="similarity">
    <text evidence="2">Belongs to the glycosyl hydrolase 18 family. Chitinase class II subfamily.</text>
</comment>
<keyword evidence="5 14" id="KW-0732">Signal</keyword>
<feature type="compositionally biased region" description="Polar residues" evidence="13">
    <location>
        <begin position="1974"/>
        <end position="1985"/>
    </location>
</feature>
<feature type="compositionally biased region" description="Polar residues" evidence="13">
    <location>
        <begin position="1313"/>
        <end position="1325"/>
    </location>
</feature>
<keyword evidence="18" id="KW-1185">Reference proteome</keyword>
<feature type="compositionally biased region" description="Acidic residues" evidence="13">
    <location>
        <begin position="871"/>
        <end position="881"/>
    </location>
</feature>
<feature type="compositionally biased region" description="Low complexity" evidence="13">
    <location>
        <begin position="2845"/>
        <end position="2866"/>
    </location>
</feature>
<feature type="compositionally biased region" description="Polar residues" evidence="13">
    <location>
        <begin position="703"/>
        <end position="723"/>
    </location>
</feature>
<dbReference type="PROSITE" id="PS50940">
    <property type="entry name" value="CHIT_BIND_II"/>
    <property type="match status" value="2"/>
</dbReference>
<feature type="compositionally biased region" description="Polar residues" evidence="13">
    <location>
        <begin position="2655"/>
        <end position="2666"/>
    </location>
</feature>
<keyword evidence="11" id="KW-0624">Polysaccharide degradation</keyword>
<dbReference type="PROSITE" id="PS51910">
    <property type="entry name" value="GH18_2"/>
    <property type="match status" value="1"/>
</dbReference>
<evidence type="ECO:0000256" key="2">
    <source>
        <dbReference type="ARBA" id="ARBA00009121"/>
    </source>
</evidence>
<feature type="compositionally biased region" description="Low complexity" evidence="13">
    <location>
        <begin position="724"/>
        <end position="733"/>
    </location>
</feature>
<dbReference type="PANTHER" id="PTHR11177">
    <property type="entry name" value="CHITINASE"/>
    <property type="match status" value="1"/>
</dbReference>
<dbReference type="SUPFAM" id="SSF57625">
    <property type="entry name" value="Invertebrate chitin-binding proteins"/>
    <property type="match status" value="2"/>
</dbReference>
<feature type="region of interest" description="Disordered" evidence="13">
    <location>
        <begin position="2547"/>
        <end position="2616"/>
    </location>
</feature>
<dbReference type="SMART" id="SM00636">
    <property type="entry name" value="Glyco_18"/>
    <property type="match status" value="1"/>
</dbReference>
<evidence type="ECO:0000256" key="6">
    <source>
        <dbReference type="ARBA" id="ARBA00022801"/>
    </source>
</evidence>
<dbReference type="Gene3D" id="3.20.20.80">
    <property type="entry name" value="Glycosidases"/>
    <property type="match status" value="1"/>
</dbReference>
<feature type="chain" id="PRO_5042259516" description="chitinase" evidence="14">
    <location>
        <begin position="19"/>
        <end position="3280"/>
    </location>
</feature>
<name>A0AAD9RK36_9HYME</name>
<dbReference type="PROSITE" id="PS01095">
    <property type="entry name" value="GH18_1"/>
    <property type="match status" value="1"/>
</dbReference>
<feature type="compositionally biased region" description="Polar residues" evidence="13">
    <location>
        <begin position="1212"/>
        <end position="1226"/>
    </location>
</feature>
<feature type="compositionally biased region" description="Basic residues" evidence="13">
    <location>
        <begin position="2895"/>
        <end position="2904"/>
    </location>
</feature>
<feature type="compositionally biased region" description="Polar residues" evidence="13">
    <location>
        <begin position="3139"/>
        <end position="3172"/>
    </location>
</feature>
<feature type="compositionally biased region" description="Polar residues" evidence="13">
    <location>
        <begin position="986"/>
        <end position="1020"/>
    </location>
</feature>
<evidence type="ECO:0000259" key="15">
    <source>
        <dbReference type="PROSITE" id="PS50940"/>
    </source>
</evidence>
<protein>
    <recommendedName>
        <fullName evidence="3">chitinase</fullName>
        <ecNumber evidence="3">3.2.1.14</ecNumber>
    </recommendedName>
</protein>
<evidence type="ECO:0000256" key="1">
    <source>
        <dbReference type="ARBA" id="ARBA00000822"/>
    </source>
</evidence>
<keyword evidence="6 12" id="KW-0378">Hydrolase</keyword>
<dbReference type="CDD" id="cd02872">
    <property type="entry name" value="GH18_chitolectin_chitotriosidase"/>
    <property type="match status" value="1"/>
</dbReference>
<feature type="compositionally biased region" description="Polar residues" evidence="13">
    <location>
        <begin position="1191"/>
        <end position="1203"/>
    </location>
</feature>
<dbReference type="Proteomes" id="UP001258017">
    <property type="component" value="Unassembled WGS sequence"/>
</dbReference>
<dbReference type="EC" id="3.2.1.14" evidence="3"/>
<feature type="compositionally biased region" description="Polar residues" evidence="13">
    <location>
        <begin position="814"/>
        <end position="823"/>
    </location>
</feature>
<dbReference type="InterPro" id="IPR002557">
    <property type="entry name" value="Chitin-bd_dom"/>
</dbReference>
<feature type="signal peptide" evidence="14">
    <location>
        <begin position="1"/>
        <end position="18"/>
    </location>
</feature>
<feature type="compositionally biased region" description="Low complexity" evidence="13">
    <location>
        <begin position="2463"/>
        <end position="2474"/>
    </location>
</feature>
<feature type="compositionally biased region" description="Acidic residues" evidence="13">
    <location>
        <begin position="736"/>
        <end position="751"/>
    </location>
</feature>
<feature type="region of interest" description="Disordered" evidence="13">
    <location>
        <begin position="1178"/>
        <end position="1370"/>
    </location>
</feature>
<feature type="region of interest" description="Disordered" evidence="13">
    <location>
        <begin position="1056"/>
        <end position="1092"/>
    </location>
</feature>
<feature type="region of interest" description="Disordered" evidence="13">
    <location>
        <begin position="1863"/>
        <end position="1895"/>
    </location>
</feature>
<evidence type="ECO:0000256" key="13">
    <source>
        <dbReference type="SAM" id="MobiDB-lite"/>
    </source>
</evidence>
<dbReference type="InterPro" id="IPR029070">
    <property type="entry name" value="Chitinase_insertion_sf"/>
</dbReference>
<dbReference type="GO" id="GO:0006032">
    <property type="term" value="P:chitin catabolic process"/>
    <property type="evidence" value="ECO:0007669"/>
    <property type="project" value="UniProtKB-KW"/>
</dbReference>
<feature type="region of interest" description="Disordered" evidence="13">
    <location>
        <begin position="2458"/>
        <end position="2479"/>
    </location>
</feature>
<evidence type="ECO:0000313" key="17">
    <source>
        <dbReference type="EMBL" id="KAK2580930.1"/>
    </source>
</evidence>
<dbReference type="GO" id="GO:0008061">
    <property type="term" value="F:chitin binding"/>
    <property type="evidence" value="ECO:0007669"/>
    <property type="project" value="UniProtKB-KW"/>
</dbReference>
<feature type="compositionally biased region" description="Basic and acidic residues" evidence="13">
    <location>
        <begin position="539"/>
        <end position="548"/>
    </location>
</feature>
<evidence type="ECO:0000256" key="7">
    <source>
        <dbReference type="ARBA" id="ARBA00023024"/>
    </source>
</evidence>
<evidence type="ECO:0000256" key="12">
    <source>
        <dbReference type="RuleBase" id="RU000489"/>
    </source>
</evidence>
<feature type="region of interest" description="Disordered" evidence="13">
    <location>
        <begin position="636"/>
        <end position="752"/>
    </location>
</feature>
<feature type="compositionally biased region" description="Polar residues" evidence="13">
    <location>
        <begin position="2875"/>
        <end position="2884"/>
    </location>
</feature>
<feature type="compositionally biased region" description="Acidic residues" evidence="13">
    <location>
        <begin position="478"/>
        <end position="487"/>
    </location>
</feature>
<feature type="region of interest" description="Disordered" evidence="13">
    <location>
        <begin position="3001"/>
        <end position="3192"/>
    </location>
</feature>
<keyword evidence="10 12" id="KW-0326">Glycosidase</keyword>
<keyword evidence="7" id="KW-0146">Chitin degradation</keyword>
<evidence type="ECO:0000256" key="9">
    <source>
        <dbReference type="ARBA" id="ARBA00023277"/>
    </source>
</evidence>
<evidence type="ECO:0000256" key="8">
    <source>
        <dbReference type="ARBA" id="ARBA00023157"/>
    </source>
</evidence>
<feature type="domain" description="Chitin-binding type-2" evidence="15">
    <location>
        <begin position="3221"/>
        <end position="3280"/>
    </location>
</feature>
<feature type="domain" description="GH18" evidence="16">
    <location>
        <begin position="27"/>
        <end position="404"/>
    </location>
</feature>
<reference evidence="17" key="1">
    <citation type="submission" date="2021-08" db="EMBL/GenBank/DDBJ databases">
        <authorList>
            <person name="Misof B."/>
            <person name="Oliver O."/>
            <person name="Podsiadlowski L."/>
            <person name="Donath A."/>
            <person name="Peters R."/>
            <person name="Mayer C."/>
            <person name="Rust J."/>
            <person name="Gunkel S."/>
            <person name="Lesny P."/>
            <person name="Martin S."/>
            <person name="Oeyen J.P."/>
            <person name="Petersen M."/>
            <person name="Panagiotis P."/>
            <person name="Wilbrandt J."/>
            <person name="Tanja T."/>
        </authorList>
    </citation>
    <scope>NUCLEOTIDE SEQUENCE</scope>
    <source>
        <strain evidence="17">GBR_01_08_01A</strain>
        <tissue evidence="17">Thorax + abdomen</tissue>
    </source>
</reference>
<feature type="compositionally biased region" description="Polar residues" evidence="13">
    <location>
        <begin position="1646"/>
        <end position="1656"/>
    </location>
</feature>
<feature type="compositionally biased region" description="Basic and acidic residues" evidence="13">
    <location>
        <begin position="2906"/>
        <end position="2917"/>
    </location>
</feature>
<evidence type="ECO:0000256" key="11">
    <source>
        <dbReference type="ARBA" id="ARBA00023326"/>
    </source>
</evidence>
<feature type="compositionally biased region" description="Polar residues" evidence="13">
    <location>
        <begin position="655"/>
        <end position="670"/>
    </location>
</feature>
<feature type="region of interest" description="Disordered" evidence="13">
    <location>
        <begin position="2841"/>
        <end position="2922"/>
    </location>
</feature>
<feature type="compositionally biased region" description="Polar residues" evidence="13">
    <location>
        <begin position="896"/>
        <end position="913"/>
    </location>
</feature>
<feature type="compositionally biased region" description="Polar residues" evidence="13">
    <location>
        <begin position="638"/>
        <end position="648"/>
    </location>
</feature>
<feature type="compositionally biased region" description="Low complexity" evidence="13">
    <location>
        <begin position="3013"/>
        <end position="3028"/>
    </location>
</feature>
<dbReference type="EMBL" id="JAIFRP010000045">
    <property type="protein sequence ID" value="KAK2580930.1"/>
    <property type="molecule type" value="Genomic_DNA"/>
</dbReference>
<dbReference type="InterPro" id="IPR001223">
    <property type="entry name" value="Glyco_hydro18_cat"/>
</dbReference>
<dbReference type="SMART" id="SM00494">
    <property type="entry name" value="ChtBD2"/>
    <property type="match status" value="2"/>
</dbReference>
<feature type="compositionally biased region" description="Basic and acidic residues" evidence="13">
    <location>
        <begin position="488"/>
        <end position="516"/>
    </location>
</feature>
<dbReference type="FunFam" id="3.20.20.80:FF:000007">
    <property type="entry name" value="Acidic mammalian chitinase"/>
    <property type="match status" value="1"/>
</dbReference>
<dbReference type="InterPro" id="IPR036508">
    <property type="entry name" value="Chitin-bd_dom_sf"/>
</dbReference>
<feature type="region of interest" description="Disordered" evidence="13">
    <location>
        <begin position="812"/>
        <end position="836"/>
    </location>
</feature>
<feature type="compositionally biased region" description="Polar residues" evidence="13">
    <location>
        <begin position="2572"/>
        <end position="2586"/>
    </location>
</feature>
<dbReference type="InterPro" id="IPR050314">
    <property type="entry name" value="Glycosyl_Hydrlase_18"/>
</dbReference>
<dbReference type="FunFam" id="2.170.140.10:FF:000005">
    <property type="entry name" value="Acidic mammalian chitinase"/>
    <property type="match status" value="1"/>
</dbReference>
<dbReference type="Gene3D" id="3.10.50.10">
    <property type="match status" value="1"/>
</dbReference>
<feature type="region of interest" description="Disordered" evidence="13">
    <location>
        <begin position="848"/>
        <end position="1035"/>
    </location>
</feature>
<comment type="caution">
    <text evidence="17">The sequence shown here is derived from an EMBL/GenBank/DDBJ whole genome shotgun (WGS) entry which is preliminary data.</text>
</comment>
<feature type="compositionally biased region" description="Basic and acidic residues" evidence="13">
    <location>
        <begin position="3089"/>
        <end position="3099"/>
    </location>
</feature>
<feature type="compositionally biased region" description="Low complexity" evidence="13">
    <location>
        <begin position="1590"/>
        <end position="1602"/>
    </location>
</feature>
<dbReference type="PANTHER" id="PTHR11177:SF399">
    <property type="entry name" value="CHITINASE 6, ISOFORM C"/>
    <property type="match status" value="1"/>
</dbReference>
<dbReference type="Gene3D" id="2.170.140.10">
    <property type="entry name" value="Chitin binding domain"/>
    <property type="match status" value="2"/>
</dbReference>
<accession>A0AAD9RK36</accession>
<dbReference type="Pfam" id="PF01607">
    <property type="entry name" value="CBM_14"/>
    <property type="match status" value="2"/>
</dbReference>
<feature type="compositionally biased region" description="Basic residues" evidence="13">
    <location>
        <begin position="1613"/>
        <end position="1623"/>
    </location>
</feature>
<gene>
    <name evidence="17" type="ORF">KPH14_005997</name>
</gene>
<evidence type="ECO:0000313" key="18">
    <source>
        <dbReference type="Proteomes" id="UP001258017"/>
    </source>
</evidence>
<feature type="compositionally biased region" description="Acidic residues" evidence="13">
    <location>
        <begin position="675"/>
        <end position="698"/>
    </location>
</feature>
<feature type="region of interest" description="Disordered" evidence="13">
    <location>
        <begin position="2643"/>
        <end position="2668"/>
    </location>
</feature>
<dbReference type="InterPro" id="IPR001579">
    <property type="entry name" value="Glyco_hydro_18_chit_AS"/>
</dbReference>
<feature type="compositionally biased region" description="Basic residues" evidence="13">
    <location>
        <begin position="517"/>
        <end position="526"/>
    </location>
</feature>
<dbReference type="InterPro" id="IPR017853">
    <property type="entry name" value="GH"/>
</dbReference>
<keyword evidence="9" id="KW-0119">Carbohydrate metabolism</keyword>
<sequence length="3280" mass="368310">MDWEVRAVFLWLILGVLGTIQDGAAEKKVVCYYTNWSIYRPGTAKFSPQNINPYLCTHLIYAFGGFTKDNALKPFDKYQDIEKGGYAKFTGLKTYNKNLKTMLAIGGWNEGSSRFSPMVADPAKRREFVKNSIKFLRQNHFDGLDLDWEYPAFRDGGKPRDKDNYANLVQELREEFERESVKTGRPRLLLSMAMPAGIEYIDKGYDVPRLNEYLDFINLLSYDYHSAYEPAVNHHAPLYPLEEDNEYNYDGELTIDYTISHLIKSGASAAKIILGIPTYGRSYTLFNEDATDLGSPADGPGEEGDATREKGYLAYYEICESLIGSDDWEVVQPNPKAMGPYAFKGNQWVGYDDVDIVRLKAHYVNEKNLGGIMFWSIDNDDFRGKCHNRPYPLIEAAKETLLIEDGKIFYSRSTEHKPKHSITRKKPRGQNTQSNTVTRRKIGSSNRRSTTTSAPVTRKPVSSSKPKYRTVSRPRFSEEEEEEEEDRELDRRSYDPASVEERNENDSRVKNSDKDNRKRLRNRNKARGQSSNSRRRKPSRNEETKENDTDVATEESLGNKLTTPEPPTTPDPGTDFKCEDEGFFSHPRDCKKYFWCLESGPGGLGIVAHQFTCPSGLVFNKAADSCDYPRNVVCPKAKTSQSSPSTTRAPIVAATSRTTYLHSTTQRTTTAKADSEEDYEYYDDEEELDDSEEDEEDKLEPRITSTAKPLQYKTINRSKPTVATTTTTTTTTSEPEKEEEEKSNDQADEEDPKVIKELINLIRKAGGIEELEKQLHFQEKGSGASSDADPVTPATISRTLYERVLSRQAGKIISGSTAGSSENGGYKNGPGRTQFEGLDEIPEVKSLRRTHKPQYVTIERPKPSTNAPAIENEETDDEEELDHYTANAASSEDETISNPSEISTSTQRVTPNYVNIRRNRFSTTTARNENDVEEKNEDVEEETSIRRRRPNGSNKNQDKESEEASKPFRTRTRNRNTEEPPEALNSDINPTQKTRQTDESSTATTKSRYINIQRFRSTTLRPVENPANDNDNSGVVEISTDTSIVKNKVDTEEEITTASTSTISSTVPSTTPFSVPTTTTSPTTFSQSTSSSVSSTLLYLPSSTSTSTEVTVKVDPTEDTSIPNLLGDNVNSVSSTTTDSVKLVEDSATEILLTTAPATSSPPSTSVQTSTRVVATVSQPRPFGFTRRRSGSVTPEVTTTPIAPSSERSRSKVSIASRNSTRSNSYLVGRGRLRPRPDPSTRVTGNKRITEQEQLENPPTSEETFSKPRDATVNRSRPSNKRRGVSRYTLPTASPITEDAPKNSISRRRNRTTEAPSTTTRAVTESASPRRRYRRPSSVQSPSTTESTRANELDDSPIVRITQGYPSRSKKFRSKSEINVEKEEAEKITNIRVFKQPTINKELYGRPRNAIKRNYVDIEQINRRTNEVVENKKETPVYSTVATTTTKEVEQEQSTTVTSLEIANITENDSTNTVDGGFAESSIPTVTEFEESSTTVQSDSETNTIMSTYATETTTDVNTVSTDSIVSYETSESSEELPTTQNILAETTSLAYNNTEVAEVTQNETIDVTDSSERKGYRRVKVFRRRRPVTASTTSNTTSTTTVQPEKNGKPQVIRRRKVLKRVRPVDHKSSTASFETSSQEEEQNVSRSSETTTELQPGESKESENVTESISMFATEFPNSIDYTLTDRSTDSKWETTTETIESTKNDDLDRTTAQVTIIDGAVTEALTLLITESTTSETDDLYSTVITTEPTVTPSTTFVENTFDPAETRVSTENVTAGVQTTTPLTTRNLDESSAYGKSSSSESRYVRKKFIRRRPIVSPETSNSKYTVISRPNRVSSTTERNEVDINQLSKRRKSLFIRRRPVSSTTRTTEGLELEIEDQNETKDEVEQEEQEDIQETTAEAAISSASIENESLEFWKHFTSAAEQTTNQKVSSPPDDIKTTYLTTEEPVTIYPTSLTEPEEESEKEDSRIASNINKPQYVTINRRPESRKAYKVPDSLKNADPVQDRTSTTERTQLPRRWYPVDDSSPEETEEKPETNEARSRISTYRQPRTRYRNYEERLSKERINKETESNTYSYVESSTSSLKSRYQTKRLSTPVEIPVTETLIPAKKFDYAADAFFRKQQSLRTTTPQQQEENTTNLKYRNEENSELQNLIDLDHTTSSSVKPQITRLVTSIVESGTTERQKILIKTKYSSLTSTTRIPVQNMATRTTFPSTTLSPKTSIDSSNRATLDESINEIRPAVEASTLPIESEFIYNGNGRFTTESHESSTIPIESVANADTPRLPTLKELIGYQTYDYTTTPSSVFLNLLPAIDLIEDVDPLSRIENERANINAETLQANDLRKLFYNVNENPLDRELDHIFEIHETDTNDIDAESSISKRRKTRIDHAGSSTTPRRCVGRCVKPTTMRGTPLASLTARSVTRGFYVTKGDVETTMPAYTTPDYLATTTELSLEDETTVPPVDTLDVTESTPTQISTNSMTIASNDTDKQHSEYSNVITEPARTTPLATSRNIVHETTKNEETSFTRHVLPVKPTRRTRGRVRYTDGTTPLSGRSVRGRTRSTTKSYYNNVDVSSTSQNDIASEEESTTTRYNELRSSTNPMTDTMVASTSNVKSKTTPFDYTLETKYDTTITKTSTSMTTDWEEETIRPDSSTTTVQSTQEIEDETDVNEIYFDENDVNEIYFDENDEYESTVTFDRTTKSEIAHTKHELTTPNFETTPGTESTEKTTVKTTMTIENDVTNDVTTEENYTLDEITTTTLEVVRNESEIAHTKYQLTIPNFETTPGTESTDEATVKTTMTIENDVTNDVTTEENYTLDEITTTTPEVVTNVKETTTFSESTQFPSTSSPNPSSSANPITTPKIKEEPVPRQQQTSNYQFGQRIRGNGSRRVVKRKRIKNRTSTEEKPKDSKPNGRHRVAVYRKRQRRPSVASSTTEAYNLVSIDDTKVDIADVQTRRSKLVIKRLKVNENEYDEETIPTEENSLQDTTQPTLVTEEYTERPVNEGTLSQNSGSSSSRTKPGSSILINRLRKVNGSSQSSSLVTRPSTVLGDNRKSRPSETNTVSPTTTIVDAFEDATVSSPEQSVKDEDERAEISDQNGRAQELAVTLADPPISQSSSNTGRLPIRDTLRRRISTTVAPRTDSPRTSSTNSLRFSTVSRNRQRPTSTTRKEGTTRSSTSRPRRPTIRDYDYYEDEETPIVEKSMYNGKLFLTSKGTIKCLDQGNFPHPYSCKKFITCARFVNGLLIGAEYTCPDKLSFDPVGGICNWSAGLGCKE</sequence>
<feature type="compositionally biased region" description="Acidic residues" evidence="13">
    <location>
        <begin position="931"/>
        <end position="942"/>
    </location>
</feature>
<dbReference type="GO" id="GO:0000272">
    <property type="term" value="P:polysaccharide catabolic process"/>
    <property type="evidence" value="ECO:0007669"/>
    <property type="project" value="UniProtKB-KW"/>
</dbReference>
<reference evidence="17" key="2">
    <citation type="journal article" date="2023" name="Commun. Biol.">
        <title>Intrasexual cuticular hydrocarbon dimorphism in a wasp sheds light on hydrocarbon biosynthesis genes in Hymenoptera.</title>
        <authorList>
            <person name="Moris V.C."/>
            <person name="Podsiadlowski L."/>
            <person name="Martin S."/>
            <person name="Oeyen J.P."/>
            <person name="Donath A."/>
            <person name="Petersen M."/>
            <person name="Wilbrandt J."/>
            <person name="Misof B."/>
            <person name="Liedtke D."/>
            <person name="Thamm M."/>
            <person name="Scheiner R."/>
            <person name="Schmitt T."/>
            <person name="Niehuis O."/>
        </authorList>
    </citation>
    <scope>NUCLEOTIDE SEQUENCE</scope>
    <source>
        <strain evidence="17">GBR_01_08_01A</strain>
    </source>
</reference>
<evidence type="ECO:0000256" key="14">
    <source>
        <dbReference type="SAM" id="SignalP"/>
    </source>
</evidence>
<feature type="compositionally biased region" description="Polar residues" evidence="13">
    <location>
        <begin position="2594"/>
        <end position="2616"/>
    </location>
</feature>
<feature type="compositionally biased region" description="Basic and acidic residues" evidence="13">
    <location>
        <begin position="956"/>
        <end position="966"/>
    </location>
</feature>
<dbReference type="GO" id="GO:0005576">
    <property type="term" value="C:extracellular region"/>
    <property type="evidence" value="ECO:0007669"/>
    <property type="project" value="InterPro"/>
</dbReference>
<dbReference type="SUPFAM" id="SSF51445">
    <property type="entry name" value="(Trans)glycosidases"/>
    <property type="match status" value="1"/>
</dbReference>
<feature type="compositionally biased region" description="Basic residues" evidence="13">
    <location>
        <begin position="417"/>
        <end position="428"/>
    </location>
</feature>
<keyword evidence="4" id="KW-0147">Chitin-binding</keyword>
<organism evidence="17 18">
    <name type="scientific">Odynerus spinipes</name>
    <dbReference type="NCBI Taxonomy" id="1348599"/>
    <lineage>
        <taxon>Eukaryota</taxon>
        <taxon>Metazoa</taxon>
        <taxon>Ecdysozoa</taxon>
        <taxon>Arthropoda</taxon>
        <taxon>Hexapoda</taxon>
        <taxon>Insecta</taxon>
        <taxon>Pterygota</taxon>
        <taxon>Neoptera</taxon>
        <taxon>Endopterygota</taxon>
        <taxon>Hymenoptera</taxon>
        <taxon>Apocrita</taxon>
        <taxon>Aculeata</taxon>
        <taxon>Vespoidea</taxon>
        <taxon>Vespidae</taxon>
        <taxon>Eumeninae</taxon>
        <taxon>Odynerus</taxon>
    </lineage>
</organism>
<dbReference type="Pfam" id="PF00704">
    <property type="entry name" value="Glyco_hydro_18"/>
    <property type="match status" value="1"/>
</dbReference>
<feature type="region of interest" description="Disordered" evidence="13">
    <location>
        <begin position="1585"/>
        <end position="1668"/>
    </location>
</feature>
<dbReference type="InterPro" id="IPR011583">
    <property type="entry name" value="Chitinase_II/V-like_cat"/>
</dbReference>
<evidence type="ECO:0000256" key="4">
    <source>
        <dbReference type="ARBA" id="ARBA00022669"/>
    </source>
</evidence>
<comment type="catalytic activity">
    <reaction evidence="1">
        <text>Random endo-hydrolysis of N-acetyl-beta-D-glucosaminide (1-&gt;4)-beta-linkages in chitin and chitodextrins.</text>
        <dbReference type="EC" id="3.2.1.14"/>
    </reaction>
</comment>
<feature type="region of interest" description="Disordered" evidence="13">
    <location>
        <begin position="413"/>
        <end position="577"/>
    </location>
</feature>
<proteinExistence type="inferred from homology"/>
<feature type="compositionally biased region" description="Polar residues" evidence="13">
    <location>
        <begin position="3038"/>
        <end position="3051"/>
    </location>
</feature>
<keyword evidence="8" id="KW-1015">Disulfide bond</keyword>
<evidence type="ECO:0000256" key="10">
    <source>
        <dbReference type="ARBA" id="ARBA00023295"/>
    </source>
</evidence>
<evidence type="ECO:0000259" key="16">
    <source>
        <dbReference type="PROSITE" id="PS51910"/>
    </source>
</evidence>
<evidence type="ECO:0000256" key="5">
    <source>
        <dbReference type="ARBA" id="ARBA00022729"/>
    </source>
</evidence>